<proteinExistence type="predicted"/>
<feature type="compositionally biased region" description="Low complexity" evidence="1">
    <location>
        <begin position="913"/>
        <end position="929"/>
    </location>
</feature>
<feature type="compositionally biased region" description="Low complexity" evidence="1">
    <location>
        <begin position="852"/>
        <end position="863"/>
    </location>
</feature>
<feature type="region of interest" description="Disordered" evidence="1">
    <location>
        <begin position="911"/>
        <end position="940"/>
    </location>
</feature>
<evidence type="ECO:0000313" key="2">
    <source>
        <dbReference type="EnsemblMetazoa" id="GPAI004088-PA"/>
    </source>
</evidence>
<evidence type="ECO:0000256" key="1">
    <source>
        <dbReference type="SAM" id="MobiDB-lite"/>
    </source>
</evidence>
<feature type="region of interest" description="Disordered" evidence="1">
    <location>
        <begin position="760"/>
        <end position="869"/>
    </location>
</feature>
<dbReference type="Proteomes" id="UP000092445">
    <property type="component" value="Unassembled WGS sequence"/>
</dbReference>
<dbReference type="InterPro" id="IPR014710">
    <property type="entry name" value="RmlC-like_jellyroll"/>
</dbReference>
<name>A0A1A9Z4Z9_GLOPL</name>
<feature type="compositionally biased region" description="Basic and acidic residues" evidence="1">
    <location>
        <begin position="426"/>
        <end position="451"/>
    </location>
</feature>
<feature type="region of interest" description="Disordered" evidence="1">
    <location>
        <begin position="338"/>
        <end position="364"/>
    </location>
</feature>
<reference evidence="2" key="2">
    <citation type="submission" date="2020-05" db="UniProtKB">
        <authorList>
            <consortium name="EnsemblMetazoa"/>
        </authorList>
    </citation>
    <scope>IDENTIFICATION</scope>
    <source>
        <strain evidence="2">IAEA</strain>
    </source>
</reference>
<sequence length="1189" mass="134636">MSINQQNSRSNNFSFYRLPKVMARCNENLELTRFFDNDNSVGVRLVEHLRGSRGRVASRPYSAFPCIEGEGFSMSNLEIILGRPSNNDVDVFVEHLQQTESKYSRKSRDFKKQKENQTPVNQKIYNEAPPLQNVEDQSPILITDSRDSDGSSLVCHPKCFTPRISASRKSAEVPPGDHLRRVTLKRMSKISCSRRTLLQEFESTVSDAEFNPRIFSTPISSKSINDCESGLRSNNLSESFNRAKDRADLFQKSVRESTNLDWSVIQCMDEKLKAALACTTNSGETEHDKQNKNLPINKKCGESENNSENVFHVKQICNKVSNSRKAGKTMECDIVSEEVGKERKKSTGKPSEKDNTKNSTPSEVVIPEANQRKSCMQTEPNVEEDRPVSVETCKKNSKEISQEPLNLDCKRKNVLTCCEISPEIIPKDTEPSKKATTFHKDQSYKQPRNKELSGLGNNEILDLRKRKSNNRYRRSRQRSLADRNILELSKCTDQEQPQEEHATTVKRSVELGTVQEQQQEGEVKERNMSDVHILSVPDAFRDSSANTHAGNNNIFNKTLLVDETSTDLVSFKASNTQQDRRARSMKISPNLLKKYLDLPRRLSLRKRANALQQSMRSLYTEPNLDEALATNPSQDADIAYVIREPTINLPPLSSRSDTPENMPPLRVTSPHHADMSDRPSITSVEMLPLLQPPQEFDTNTRISGSSSNVTDNIAFLDKMNTVTKAKDPGNSEDGKNLTIVNKEMPPALLNDSKIVFKKPKARAPRLKNSKRKYNVASPDFVEEDEHRTIQLEERREGNTAKKPPLSPNERVNKNGVSAETQSVFKKPRGRPTKSSKARKSKMILSTNLEQTNNSRNASLNSSLRRSKRQHVPTKGLNFFANMYMEVMEQKYKIRRNRKNAALKTEKIEKVIQSNSSSTTNSSRQAAVEKTAAKKTKRKPVAKVKEVKPQATLATIPESCNENSVNFSRINLRQKPSVESLNFMFDQLRNNSRLIESDQLTSTVNVFPDQAKEQNRQPRKLRVRVRRLNWNNSDRCVNNCTRPTSPVTPPSTPSLTHTNCSSTTSTTSELISWLKNATGDGNPSREVFRDMPEKSSLSFTEIQGIEYAFYDTDDKTSLGYLRFKPKQSKPKKCAKRYHLHFIVLESNFCISANSEKISLKPGDMAAIQKGTHYGIDNLTDEKGILMVIKK</sequence>
<dbReference type="VEuPathDB" id="VectorBase:GPAI004088"/>
<dbReference type="STRING" id="7398.A0A1A9Z4Z9"/>
<keyword evidence="3" id="KW-1185">Reference proteome</keyword>
<reference evidence="3" key="1">
    <citation type="submission" date="2014-03" db="EMBL/GenBank/DDBJ databases">
        <authorList>
            <person name="Aksoy S."/>
            <person name="Warren W."/>
            <person name="Wilson R.K."/>
        </authorList>
    </citation>
    <scope>NUCLEOTIDE SEQUENCE [LARGE SCALE GENOMIC DNA]</scope>
    <source>
        <strain evidence="3">IAEA</strain>
    </source>
</reference>
<feature type="region of interest" description="Disordered" evidence="1">
    <location>
        <begin position="488"/>
        <end position="507"/>
    </location>
</feature>
<feature type="region of interest" description="Disordered" evidence="1">
    <location>
        <begin position="1040"/>
        <end position="1060"/>
    </location>
</feature>
<accession>A0A1A9Z4Z9</accession>
<evidence type="ECO:0000313" key="3">
    <source>
        <dbReference type="Proteomes" id="UP000092445"/>
    </source>
</evidence>
<feature type="compositionally biased region" description="Basic and acidic residues" evidence="1">
    <location>
        <begin position="784"/>
        <end position="799"/>
    </location>
</feature>
<feature type="compositionally biased region" description="Basic residues" evidence="1">
    <location>
        <begin position="825"/>
        <end position="841"/>
    </location>
</feature>
<dbReference type="InterPro" id="IPR011051">
    <property type="entry name" value="RmlC_Cupin_sf"/>
</dbReference>
<feature type="region of interest" description="Disordered" evidence="1">
    <location>
        <begin position="426"/>
        <end position="478"/>
    </location>
</feature>
<dbReference type="AlphaFoldDB" id="A0A1A9Z4Z9"/>
<protein>
    <submittedName>
        <fullName evidence="2">Uncharacterized protein</fullName>
    </submittedName>
</protein>
<dbReference type="EnsemblMetazoa" id="GPAI004088-RA">
    <property type="protein sequence ID" value="GPAI004088-PA"/>
    <property type="gene ID" value="GPAI004088"/>
</dbReference>
<feature type="compositionally biased region" description="Polar residues" evidence="1">
    <location>
        <begin position="814"/>
        <end position="823"/>
    </location>
</feature>
<dbReference type="Gene3D" id="2.60.120.10">
    <property type="entry name" value="Jelly Rolls"/>
    <property type="match status" value="1"/>
</dbReference>
<organism evidence="2 3">
    <name type="scientific">Glossina pallidipes</name>
    <name type="common">Tsetse fly</name>
    <dbReference type="NCBI Taxonomy" id="7398"/>
    <lineage>
        <taxon>Eukaryota</taxon>
        <taxon>Metazoa</taxon>
        <taxon>Ecdysozoa</taxon>
        <taxon>Arthropoda</taxon>
        <taxon>Hexapoda</taxon>
        <taxon>Insecta</taxon>
        <taxon>Pterygota</taxon>
        <taxon>Neoptera</taxon>
        <taxon>Endopterygota</taxon>
        <taxon>Diptera</taxon>
        <taxon>Brachycera</taxon>
        <taxon>Muscomorpha</taxon>
        <taxon>Hippoboscoidea</taxon>
        <taxon>Glossinidae</taxon>
        <taxon>Glossina</taxon>
    </lineage>
</organism>
<feature type="compositionally biased region" description="Basic residues" evidence="1">
    <location>
        <begin position="464"/>
        <end position="477"/>
    </location>
</feature>
<feature type="compositionally biased region" description="Basic residues" evidence="1">
    <location>
        <begin position="760"/>
        <end position="773"/>
    </location>
</feature>
<dbReference type="SUPFAM" id="SSF51182">
    <property type="entry name" value="RmlC-like cupins"/>
    <property type="match status" value="1"/>
</dbReference>